<keyword evidence="1" id="KW-0472">Membrane</keyword>
<dbReference type="OrthoDB" id="707001at2"/>
<feature type="transmembrane region" description="Helical" evidence="1">
    <location>
        <begin position="14"/>
        <end position="35"/>
    </location>
</feature>
<protein>
    <submittedName>
        <fullName evidence="2">Uncharacterized protein</fullName>
    </submittedName>
</protein>
<keyword evidence="1" id="KW-0812">Transmembrane</keyword>
<dbReference type="InterPro" id="IPR048136">
    <property type="entry name" value="STM3941-like"/>
</dbReference>
<accession>A0A1M5HSL7</accession>
<evidence type="ECO:0000313" key="3">
    <source>
        <dbReference type="Proteomes" id="UP000184287"/>
    </source>
</evidence>
<dbReference type="Proteomes" id="UP000184287">
    <property type="component" value="Unassembled WGS sequence"/>
</dbReference>
<organism evidence="2 3">
    <name type="scientific">Pedobacter caeni</name>
    <dbReference type="NCBI Taxonomy" id="288992"/>
    <lineage>
        <taxon>Bacteria</taxon>
        <taxon>Pseudomonadati</taxon>
        <taxon>Bacteroidota</taxon>
        <taxon>Sphingobacteriia</taxon>
        <taxon>Sphingobacteriales</taxon>
        <taxon>Sphingobacteriaceae</taxon>
        <taxon>Pedobacter</taxon>
    </lineage>
</organism>
<keyword evidence="3" id="KW-1185">Reference proteome</keyword>
<sequence>MNETIIEFNNKKRLIHLFLGVIITLVCLFSAYYMIAIATKIRLFPAAMMLMLGGMGIYFSVIAVKDMLKKEHAGLILNSEGILFKGTSAAREIGLVKWSAIQSVSLGKAYGASFIFLKLQRPDDYIQNLPAQVQNMIRTNGMAVSAGELSTDLNKLKDHIDQYYRQFGQLNQ</sequence>
<dbReference type="NCBIfam" id="NF041635">
    <property type="entry name" value="STM3941_fam"/>
    <property type="match status" value="1"/>
</dbReference>
<evidence type="ECO:0000256" key="1">
    <source>
        <dbReference type="SAM" id="Phobius"/>
    </source>
</evidence>
<keyword evidence="1" id="KW-1133">Transmembrane helix</keyword>
<evidence type="ECO:0000313" key="2">
    <source>
        <dbReference type="EMBL" id="SHG18961.1"/>
    </source>
</evidence>
<dbReference type="AlphaFoldDB" id="A0A1M5HSL7"/>
<gene>
    <name evidence="2" type="ORF">SAMN04488522_104794</name>
</gene>
<feature type="transmembrane region" description="Helical" evidence="1">
    <location>
        <begin position="41"/>
        <end position="64"/>
    </location>
</feature>
<proteinExistence type="predicted"/>
<dbReference type="STRING" id="288992.SAMN04488522_104794"/>
<name>A0A1M5HSL7_9SPHI</name>
<dbReference type="EMBL" id="FQUQ01000004">
    <property type="protein sequence ID" value="SHG18961.1"/>
    <property type="molecule type" value="Genomic_DNA"/>
</dbReference>
<reference evidence="3" key="1">
    <citation type="submission" date="2016-11" db="EMBL/GenBank/DDBJ databases">
        <authorList>
            <person name="Varghese N."/>
            <person name="Submissions S."/>
        </authorList>
    </citation>
    <scope>NUCLEOTIDE SEQUENCE [LARGE SCALE GENOMIC DNA]</scope>
    <source>
        <strain evidence="3">DSM 16990</strain>
    </source>
</reference>
<dbReference type="RefSeq" id="WP_073233592.1">
    <property type="nucleotide sequence ID" value="NZ_FQUQ01000004.1"/>
</dbReference>